<dbReference type="InterPro" id="IPR001841">
    <property type="entry name" value="Znf_RING"/>
</dbReference>
<organism evidence="8 9">
    <name type="scientific">Stentor coeruleus</name>
    <dbReference type="NCBI Taxonomy" id="5963"/>
    <lineage>
        <taxon>Eukaryota</taxon>
        <taxon>Sar</taxon>
        <taxon>Alveolata</taxon>
        <taxon>Ciliophora</taxon>
        <taxon>Postciliodesmatophora</taxon>
        <taxon>Heterotrichea</taxon>
        <taxon>Heterotrichida</taxon>
        <taxon>Stentoridae</taxon>
        <taxon>Stentor</taxon>
    </lineage>
</organism>
<evidence type="ECO:0000259" key="6">
    <source>
        <dbReference type="PROSITE" id="PS50089"/>
    </source>
</evidence>
<name>A0A1R2BDL9_9CILI</name>
<dbReference type="PANTHER" id="PTHR24103">
    <property type="entry name" value="E3 UBIQUITIN-PROTEIN LIGASE TRIM"/>
    <property type="match status" value="1"/>
</dbReference>
<keyword evidence="1" id="KW-0479">Metal-binding</keyword>
<dbReference type="InterPro" id="IPR027370">
    <property type="entry name" value="Znf-RING_euk"/>
</dbReference>
<feature type="domain" description="RING-type" evidence="6">
    <location>
        <begin position="72"/>
        <end position="116"/>
    </location>
</feature>
<dbReference type="Pfam" id="PF13445">
    <property type="entry name" value="zf-RING_UBOX"/>
    <property type="match status" value="1"/>
</dbReference>
<dbReference type="Pfam" id="PF00643">
    <property type="entry name" value="zf-B_box"/>
    <property type="match status" value="1"/>
</dbReference>
<reference evidence="8 9" key="1">
    <citation type="submission" date="2016-11" db="EMBL/GenBank/DDBJ databases">
        <title>The macronuclear genome of Stentor coeruleus: a giant cell with tiny introns.</title>
        <authorList>
            <person name="Slabodnick M."/>
            <person name="Ruby J.G."/>
            <person name="Reiff S.B."/>
            <person name="Swart E.C."/>
            <person name="Gosai S."/>
            <person name="Prabakaran S."/>
            <person name="Witkowska E."/>
            <person name="Larue G.E."/>
            <person name="Fisher S."/>
            <person name="Freeman R.M."/>
            <person name="Gunawardena J."/>
            <person name="Chu W."/>
            <person name="Stover N.A."/>
            <person name="Gregory B.D."/>
            <person name="Nowacki M."/>
            <person name="Derisi J."/>
            <person name="Roy S.W."/>
            <person name="Marshall W.F."/>
            <person name="Sood P."/>
        </authorList>
    </citation>
    <scope>NUCLEOTIDE SEQUENCE [LARGE SCALE GENOMIC DNA]</scope>
    <source>
        <strain evidence="8">WM001</strain>
    </source>
</reference>
<dbReference type="InterPro" id="IPR050143">
    <property type="entry name" value="TRIM/RBCC"/>
</dbReference>
<evidence type="ECO:0000259" key="7">
    <source>
        <dbReference type="PROSITE" id="PS50119"/>
    </source>
</evidence>
<evidence type="ECO:0008006" key="10">
    <source>
        <dbReference type="Google" id="ProtNLM"/>
    </source>
</evidence>
<dbReference type="SUPFAM" id="SSF57850">
    <property type="entry name" value="RING/U-box"/>
    <property type="match status" value="1"/>
</dbReference>
<dbReference type="InterPro" id="IPR000315">
    <property type="entry name" value="Znf_B-box"/>
</dbReference>
<protein>
    <recommendedName>
        <fullName evidence="10">RING-type domain-containing protein</fullName>
    </recommendedName>
</protein>
<dbReference type="SMART" id="SM00184">
    <property type="entry name" value="RING"/>
    <property type="match status" value="1"/>
</dbReference>
<keyword evidence="9" id="KW-1185">Reference proteome</keyword>
<dbReference type="AlphaFoldDB" id="A0A1R2BDL9"/>
<dbReference type="PROSITE" id="PS00518">
    <property type="entry name" value="ZF_RING_1"/>
    <property type="match status" value="1"/>
</dbReference>
<dbReference type="OrthoDB" id="6105938at2759"/>
<evidence type="ECO:0000256" key="1">
    <source>
        <dbReference type="ARBA" id="ARBA00022723"/>
    </source>
</evidence>
<evidence type="ECO:0000313" key="8">
    <source>
        <dbReference type="EMBL" id="OMJ74735.1"/>
    </source>
</evidence>
<dbReference type="PROSITE" id="PS50119">
    <property type="entry name" value="ZF_BBOX"/>
    <property type="match status" value="1"/>
</dbReference>
<feature type="domain" description="B box-type" evidence="7">
    <location>
        <begin position="139"/>
        <end position="178"/>
    </location>
</feature>
<evidence type="ECO:0000256" key="2">
    <source>
        <dbReference type="ARBA" id="ARBA00022771"/>
    </source>
</evidence>
<accession>A0A1R2BDL9</accession>
<sequence length="340" mass="39130">MVKSKKYTPIPNADEKKINTTAFEKLLQDSLANSSAHMSENMKIGRSTIIDLNQNQWGLKTTYLPVTPCYLCPICKTMYNTISSEPICLPCGHSFCRPCVFNLKHSLLLGHCPFDSKEFYYIEELLPINYALLNSSIDTFSRVCPNHKLSILGFCKEDCSLLCGKCIFAHSSHDFIELDSLSANELAENQLLKLKSLEEKLKKLLMTWEEYKVMLLKTEEKVKNAVNNYVTNLRKIEAEIVLEIHSRTDRLIKCCLDYQEIITPKDGENADHVIECIKYHLRSAESLESMYSFMNTCDKLSLCVNYDVKFEFPKEISAKEIMGKFWEDLKYRELILCGTT</sequence>
<dbReference type="InterPro" id="IPR013083">
    <property type="entry name" value="Znf_RING/FYVE/PHD"/>
</dbReference>
<evidence type="ECO:0000256" key="5">
    <source>
        <dbReference type="SAM" id="Coils"/>
    </source>
</evidence>
<dbReference type="PROSITE" id="PS50089">
    <property type="entry name" value="ZF_RING_2"/>
    <property type="match status" value="1"/>
</dbReference>
<gene>
    <name evidence="8" type="ORF">SteCoe_26281</name>
</gene>
<evidence type="ECO:0000256" key="4">
    <source>
        <dbReference type="PROSITE-ProRule" id="PRU00024"/>
    </source>
</evidence>
<dbReference type="Gene3D" id="3.30.40.10">
    <property type="entry name" value="Zinc/RING finger domain, C3HC4 (zinc finger)"/>
    <property type="match status" value="1"/>
</dbReference>
<keyword evidence="3" id="KW-0862">Zinc</keyword>
<dbReference type="SUPFAM" id="SSF57845">
    <property type="entry name" value="B-box zinc-binding domain"/>
    <property type="match status" value="1"/>
</dbReference>
<dbReference type="Proteomes" id="UP000187209">
    <property type="component" value="Unassembled WGS sequence"/>
</dbReference>
<dbReference type="Gene3D" id="3.30.160.60">
    <property type="entry name" value="Classic Zinc Finger"/>
    <property type="match status" value="1"/>
</dbReference>
<proteinExistence type="predicted"/>
<dbReference type="EMBL" id="MPUH01000732">
    <property type="protein sequence ID" value="OMJ74735.1"/>
    <property type="molecule type" value="Genomic_DNA"/>
</dbReference>
<comment type="caution">
    <text evidence="8">The sequence shown here is derived from an EMBL/GenBank/DDBJ whole genome shotgun (WGS) entry which is preliminary data.</text>
</comment>
<evidence type="ECO:0000313" key="9">
    <source>
        <dbReference type="Proteomes" id="UP000187209"/>
    </source>
</evidence>
<dbReference type="GO" id="GO:0008270">
    <property type="term" value="F:zinc ion binding"/>
    <property type="evidence" value="ECO:0007669"/>
    <property type="project" value="UniProtKB-KW"/>
</dbReference>
<keyword evidence="5" id="KW-0175">Coiled coil</keyword>
<keyword evidence="2 4" id="KW-0863">Zinc-finger</keyword>
<feature type="coiled-coil region" evidence="5">
    <location>
        <begin position="184"/>
        <end position="239"/>
    </location>
</feature>
<dbReference type="InterPro" id="IPR017907">
    <property type="entry name" value="Znf_RING_CS"/>
</dbReference>
<evidence type="ECO:0000256" key="3">
    <source>
        <dbReference type="ARBA" id="ARBA00022833"/>
    </source>
</evidence>